<dbReference type="CDD" id="cd10948">
    <property type="entry name" value="CE4_BsPdaA_like"/>
    <property type="match status" value="1"/>
</dbReference>
<dbReference type="InterPro" id="IPR002509">
    <property type="entry name" value="NODB_dom"/>
</dbReference>
<proteinExistence type="predicted"/>
<dbReference type="Proteomes" id="UP001198242">
    <property type="component" value="Unassembled WGS sequence"/>
</dbReference>
<organism evidence="2 3">
    <name type="scientific">Hominilimicola fabiformis</name>
    <dbReference type="NCBI Taxonomy" id="2885356"/>
    <lineage>
        <taxon>Bacteria</taxon>
        <taxon>Bacillati</taxon>
        <taxon>Bacillota</taxon>
        <taxon>Clostridia</taxon>
        <taxon>Eubacteriales</taxon>
        <taxon>Oscillospiraceae</taxon>
        <taxon>Hominilimicola</taxon>
    </lineage>
</organism>
<reference evidence="2 3" key="1">
    <citation type="submission" date="2021-10" db="EMBL/GenBank/DDBJ databases">
        <title>Anaerobic single-cell dispensing facilitates the cultivation of human gut bacteria.</title>
        <authorList>
            <person name="Afrizal A."/>
        </authorList>
    </citation>
    <scope>NUCLEOTIDE SEQUENCE [LARGE SCALE GENOMIC DNA]</scope>
    <source>
        <strain evidence="2 3">CLA-AA-H232</strain>
    </source>
</reference>
<dbReference type="PANTHER" id="PTHR10587:SF78">
    <property type="entry name" value="PEPTIDOGLYCAN-N-ACETYLMURAMIC ACID DEACETYLASE PDAA"/>
    <property type="match status" value="1"/>
</dbReference>
<dbReference type="InterPro" id="IPR014235">
    <property type="entry name" value="Spore_PdaA"/>
</dbReference>
<name>A0AAE3E0B6_9FIRM</name>
<dbReference type="InterPro" id="IPR011330">
    <property type="entry name" value="Glyco_hydro/deAcase_b/a-brl"/>
</dbReference>
<dbReference type="PANTHER" id="PTHR10587">
    <property type="entry name" value="GLYCOSYL TRANSFERASE-RELATED"/>
    <property type="match status" value="1"/>
</dbReference>
<dbReference type="InterPro" id="IPR050248">
    <property type="entry name" value="Polysacc_deacetylase_ArnD"/>
</dbReference>
<comment type="caution">
    <text evidence="2">The sequence shown here is derived from an EMBL/GenBank/DDBJ whole genome shotgun (WGS) entry which is preliminary data.</text>
</comment>
<evidence type="ECO:0000313" key="3">
    <source>
        <dbReference type="Proteomes" id="UP001198242"/>
    </source>
</evidence>
<evidence type="ECO:0000313" key="2">
    <source>
        <dbReference type="EMBL" id="MCC2211278.1"/>
    </source>
</evidence>
<sequence length="253" mass="28734">MSGCSSNTADTVSNDVQQVNVSYDQMNNEGIGWGFVRKKGAPPEIPNSQKEVLRKYDCYYIDENAPKTLYLTFDEGYENGYTSKILDVLEQTSTPAAFFVTGPYLENQQELVHRMIDDGHIVGNHTVNHPNLPKQSVETEQKELSDLNKMCEEMYGVSMKYMRPPEGEYSERVLAVAKDMGYRTILWSFAYKDWDINMQQGADYAFNQVTPYLHDGAVLLLHAVSSDNANALEDIINYAKNEGYTFKSLDELQ</sequence>
<feature type="domain" description="NodB homology" evidence="1">
    <location>
        <begin position="67"/>
        <end position="247"/>
    </location>
</feature>
<dbReference type="SUPFAM" id="SSF88713">
    <property type="entry name" value="Glycoside hydrolase/deacetylase"/>
    <property type="match status" value="1"/>
</dbReference>
<protein>
    <submittedName>
        <fullName evidence="2">Polysaccharide deacetylase family protein</fullName>
    </submittedName>
</protein>
<dbReference type="Gene3D" id="3.20.20.370">
    <property type="entry name" value="Glycoside hydrolase/deacetylase"/>
    <property type="match status" value="1"/>
</dbReference>
<dbReference type="PROSITE" id="PS51677">
    <property type="entry name" value="NODB"/>
    <property type="match status" value="1"/>
</dbReference>
<evidence type="ECO:0000259" key="1">
    <source>
        <dbReference type="PROSITE" id="PS51677"/>
    </source>
</evidence>
<dbReference type="GO" id="GO:0005975">
    <property type="term" value="P:carbohydrate metabolic process"/>
    <property type="evidence" value="ECO:0007669"/>
    <property type="project" value="InterPro"/>
</dbReference>
<dbReference type="EMBL" id="JAJEQM010000015">
    <property type="protein sequence ID" value="MCC2211278.1"/>
    <property type="molecule type" value="Genomic_DNA"/>
</dbReference>
<dbReference type="GO" id="GO:0016810">
    <property type="term" value="F:hydrolase activity, acting on carbon-nitrogen (but not peptide) bonds"/>
    <property type="evidence" value="ECO:0007669"/>
    <property type="project" value="InterPro"/>
</dbReference>
<gene>
    <name evidence="2" type="ORF">LKE05_10815</name>
</gene>
<dbReference type="GO" id="GO:0016020">
    <property type="term" value="C:membrane"/>
    <property type="evidence" value="ECO:0007669"/>
    <property type="project" value="TreeGrafter"/>
</dbReference>
<dbReference type="AlphaFoldDB" id="A0AAE3E0B6"/>
<dbReference type="Pfam" id="PF01522">
    <property type="entry name" value="Polysacc_deac_1"/>
    <property type="match status" value="1"/>
</dbReference>
<keyword evidence="3" id="KW-1185">Reference proteome</keyword>
<accession>A0AAE3E0B6</accession>